<evidence type="ECO:0000313" key="14">
    <source>
        <dbReference type="Proteomes" id="UP001501337"/>
    </source>
</evidence>
<evidence type="ECO:0000256" key="8">
    <source>
        <dbReference type="ARBA" id="ARBA00023306"/>
    </source>
</evidence>
<dbReference type="CDD" id="cd03785">
    <property type="entry name" value="GT28_MurG"/>
    <property type="match status" value="1"/>
</dbReference>
<dbReference type="Pfam" id="PF04101">
    <property type="entry name" value="Glyco_tran_28_C"/>
    <property type="match status" value="1"/>
</dbReference>
<dbReference type="RefSeq" id="WP_344802090.1">
    <property type="nucleotide sequence ID" value="NZ_BAABBO010000001.1"/>
</dbReference>
<dbReference type="Pfam" id="PF03033">
    <property type="entry name" value="Glyco_transf_28"/>
    <property type="match status" value="1"/>
</dbReference>
<dbReference type="InterPro" id="IPR006009">
    <property type="entry name" value="GlcNAc_MurG"/>
</dbReference>
<evidence type="ECO:0000256" key="3">
    <source>
        <dbReference type="ARBA" id="ARBA00022676"/>
    </source>
</evidence>
<evidence type="ECO:0000259" key="12">
    <source>
        <dbReference type="Pfam" id="PF04101"/>
    </source>
</evidence>
<evidence type="ECO:0000256" key="5">
    <source>
        <dbReference type="ARBA" id="ARBA00022960"/>
    </source>
</evidence>
<feature type="binding site" evidence="10">
    <location>
        <position position="172"/>
    </location>
    <ligand>
        <name>UDP-N-acetyl-alpha-D-glucosamine</name>
        <dbReference type="ChEBI" id="CHEBI:57705"/>
    </ligand>
</feature>
<dbReference type="EMBL" id="BAABBO010000001">
    <property type="protein sequence ID" value="GAA3945180.1"/>
    <property type="molecule type" value="Genomic_DNA"/>
</dbReference>
<feature type="binding site" evidence="10">
    <location>
        <position position="251"/>
    </location>
    <ligand>
        <name>UDP-N-acetyl-alpha-D-glucosamine</name>
        <dbReference type="ChEBI" id="CHEBI:57705"/>
    </ligand>
</feature>
<organism evidence="13 14">
    <name type="scientific">Allohahella marinimesophila</name>
    <dbReference type="NCBI Taxonomy" id="1054972"/>
    <lineage>
        <taxon>Bacteria</taxon>
        <taxon>Pseudomonadati</taxon>
        <taxon>Pseudomonadota</taxon>
        <taxon>Gammaproteobacteria</taxon>
        <taxon>Oceanospirillales</taxon>
        <taxon>Hahellaceae</taxon>
        <taxon>Allohahella</taxon>
    </lineage>
</organism>
<keyword evidence="6 10" id="KW-0573">Peptidoglycan synthesis</keyword>
<evidence type="ECO:0000313" key="13">
    <source>
        <dbReference type="EMBL" id="GAA3945180.1"/>
    </source>
</evidence>
<protein>
    <recommendedName>
        <fullName evidence="10">UDP-N-acetylglucosamine--N-acetylmuramyl-(pentapeptide) pyrophosphoryl-undecaprenol N-acetylglucosamine transferase</fullName>
        <ecNumber evidence="10">2.4.1.227</ecNumber>
    </recommendedName>
    <alternativeName>
        <fullName evidence="10">Undecaprenyl-PP-MurNAc-pentapeptide-UDPGlcNAc GlcNAc transferase</fullName>
    </alternativeName>
</protein>
<reference evidence="14" key="1">
    <citation type="journal article" date="2019" name="Int. J. Syst. Evol. Microbiol.">
        <title>The Global Catalogue of Microorganisms (GCM) 10K type strain sequencing project: providing services to taxonomists for standard genome sequencing and annotation.</title>
        <authorList>
            <consortium name="The Broad Institute Genomics Platform"/>
            <consortium name="The Broad Institute Genome Sequencing Center for Infectious Disease"/>
            <person name="Wu L."/>
            <person name="Ma J."/>
        </authorList>
    </citation>
    <scope>NUCLEOTIDE SEQUENCE [LARGE SCALE GENOMIC DNA]</scope>
    <source>
        <strain evidence="14">JCM 17555</strain>
    </source>
</reference>
<keyword evidence="3 10" id="KW-0328">Glycosyltransferase</keyword>
<keyword evidence="8 10" id="KW-0131">Cell cycle</keyword>
<feature type="binding site" evidence="10">
    <location>
        <position position="197"/>
    </location>
    <ligand>
        <name>UDP-N-acetyl-alpha-D-glucosamine</name>
        <dbReference type="ChEBI" id="CHEBI:57705"/>
    </ligand>
</feature>
<dbReference type="EC" id="2.4.1.227" evidence="10"/>
<dbReference type="HAMAP" id="MF_00033">
    <property type="entry name" value="MurG"/>
    <property type="match status" value="1"/>
</dbReference>
<feature type="domain" description="Glycosyltransferase family 28 N-terminal" evidence="11">
    <location>
        <begin position="12"/>
        <end position="149"/>
    </location>
</feature>
<feature type="binding site" evidence="10">
    <location>
        <begin position="19"/>
        <end position="21"/>
    </location>
    <ligand>
        <name>UDP-N-acetyl-alpha-D-glucosamine</name>
        <dbReference type="ChEBI" id="CHEBI:57705"/>
    </ligand>
</feature>
<keyword evidence="5 10" id="KW-0133">Cell shape</keyword>
<gene>
    <name evidence="10 13" type="primary">murG</name>
    <name evidence="13" type="ORF">GCM10022278_00470</name>
</gene>
<dbReference type="NCBIfam" id="TIGR01133">
    <property type="entry name" value="murG"/>
    <property type="match status" value="1"/>
</dbReference>
<evidence type="ECO:0000256" key="9">
    <source>
        <dbReference type="ARBA" id="ARBA00023316"/>
    </source>
</evidence>
<feature type="binding site" evidence="10">
    <location>
        <position position="131"/>
    </location>
    <ligand>
        <name>UDP-N-acetyl-alpha-D-glucosamine</name>
        <dbReference type="ChEBI" id="CHEBI:57705"/>
    </ligand>
</feature>
<evidence type="ECO:0000256" key="7">
    <source>
        <dbReference type="ARBA" id="ARBA00023136"/>
    </source>
</evidence>
<accession>A0ABP7NFA3</accession>
<sequence length="370" mass="39171">MRAEALDRSPAVLIMAGGTGGHIFPGLSVGRVLEAQGVDVVWLGSKAGMEVQVVPKHGFRLKLLDISGVRGKSMSSWLKAPFQLMRSVVQACLIIRQEQPDCVLGLGGFASGPGGIATWLMNRPLVLHEQNAVPGTTNRWLATVADKVFEGFQGTFHGKARDRAEWVGNPVRAELLGVAARRRQQPQAGHLLILGGSRGAQVLNEVLPQALAQLSVDVLPKILHQAGAGKAAACQALYDQLGVKAEVVEFIDDMAQAYEQAALAVCRAGALTLAELAVTGVPAVLVPYPHAIDDHQTRNAETMVAAGAARIVDQRDLNAQGLAQLLKGLLEDHEKLSHMGQAAEAVARTDAAVAVADYCLSVCTRELAHA</sequence>
<evidence type="ECO:0000256" key="4">
    <source>
        <dbReference type="ARBA" id="ARBA00022679"/>
    </source>
</evidence>
<keyword evidence="1 10" id="KW-1003">Cell membrane</keyword>
<dbReference type="Gene3D" id="3.40.50.2000">
    <property type="entry name" value="Glycogen Phosphorylase B"/>
    <property type="match status" value="2"/>
</dbReference>
<proteinExistence type="inferred from homology"/>
<comment type="caution">
    <text evidence="13">The sequence shown here is derived from an EMBL/GenBank/DDBJ whole genome shotgun (WGS) entry which is preliminary data.</text>
</comment>
<comment type="caution">
    <text evidence="10">Lacks conserved residue(s) required for the propagation of feature annotation.</text>
</comment>
<keyword evidence="7 10" id="KW-0472">Membrane</keyword>
<dbReference type="PANTHER" id="PTHR21015:SF22">
    <property type="entry name" value="GLYCOSYLTRANSFERASE"/>
    <property type="match status" value="1"/>
</dbReference>
<dbReference type="PANTHER" id="PTHR21015">
    <property type="entry name" value="UDP-N-ACETYLGLUCOSAMINE--N-ACETYLMURAMYL-(PENTAPEPTIDE) PYROPHOSPHORYL-UNDECAPRENOL N-ACETYLGLUCOSAMINE TRANSFERASE 1"/>
    <property type="match status" value="1"/>
</dbReference>
<comment type="catalytic activity">
    <reaction evidence="10">
        <text>di-trans,octa-cis-undecaprenyl diphospho-N-acetyl-alpha-D-muramoyl-L-alanyl-D-glutamyl-meso-2,6-diaminopimeloyl-D-alanyl-D-alanine + UDP-N-acetyl-alpha-D-glucosamine = di-trans,octa-cis-undecaprenyl diphospho-[N-acetyl-alpha-D-glucosaminyl-(1-&gt;4)]-N-acetyl-alpha-D-muramoyl-L-alanyl-D-glutamyl-meso-2,6-diaminopimeloyl-D-alanyl-D-alanine + UDP + H(+)</text>
        <dbReference type="Rhea" id="RHEA:31227"/>
        <dbReference type="ChEBI" id="CHEBI:15378"/>
        <dbReference type="ChEBI" id="CHEBI:57705"/>
        <dbReference type="ChEBI" id="CHEBI:58223"/>
        <dbReference type="ChEBI" id="CHEBI:61387"/>
        <dbReference type="ChEBI" id="CHEBI:61388"/>
        <dbReference type="EC" id="2.4.1.227"/>
    </reaction>
</comment>
<evidence type="ECO:0000259" key="11">
    <source>
        <dbReference type="Pfam" id="PF03033"/>
    </source>
</evidence>
<evidence type="ECO:0000256" key="1">
    <source>
        <dbReference type="ARBA" id="ARBA00022475"/>
    </source>
</evidence>
<dbReference type="SUPFAM" id="SSF53756">
    <property type="entry name" value="UDP-Glycosyltransferase/glycogen phosphorylase"/>
    <property type="match status" value="1"/>
</dbReference>
<comment type="pathway">
    <text evidence="10">Cell wall biogenesis; peptidoglycan biosynthesis.</text>
</comment>
<dbReference type="Proteomes" id="UP001501337">
    <property type="component" value="Unassembled WGS sequence"/>
</dbReference>
<dbReference type="InterPro" id="IPR004276">
    <property type="entry name" value="GlycoTrans_28_N"/>
</dbReference>
<dbReference type="InterPro" id="IPR007235">
    <property type="entry name" value="Glyco_trans_28_C"/>
</dbReference>
<comment type="similarity">
    <text evidence="10">Belongs to the glycosyltransferase 28 family. MurG subfamily.</text>
</comment>
<comment type="function">
    <text evidence="10">Cell wall formation. Catalyzes the transfer of a GlcNAc subunit on undecaprenyl-pyrophosphoryl-MurNAc-pentapeptide (lipid intermediate I) to form undecaprenyl-pyrophosphoryl-MurNAc-(pentapeptide)GlcNAc (lipid intermediate II).</text>
</comment>
<evidence type="ECO:0000256" key="2">
    <source>
        <dbReference type="ARBA" id="ARBA00022618"/>
    </source>
</evidence>
<name>A0ABP7NFA3_9GAMM</name>
<keyword evidence="9 10" id="KW-0961">Cell wall biogenesis/degradation</keyword>
<keyword evidence="2 10" id="KW-0132">Cell division</keyword>
<evidence type="ECO:0000256" key="10">
    <source>
        <dbReference type="HAMAP-Rule" id="MF_00033"/>
    </source>
</evidence>
<feature type="domain" description="Glycosyl transferase family 28 C-terminal" evidence="12">
    <location>
        <begin position="191"/>
        <end position="351"/>
    </location>
</feature>
<keyword evidence="4 10" id="KW-0808">Transferase</keyword>
<evidence type="ECO:0000256" key="6">
    <source>
        <dbReference type="ARBA" id="ARBA00022984"/>
    </source>
</evidence>
<keyword evidence="14" id="KW-1185">Reference proteome</keyword>
<feature type="binding site" evidence="10">
    <location>
        <position position="296"/>
    </location>
    <ligand>
        <name>UDP-N-acetyl-alpha-D-glucosamine</name>
        <dbReference type="ChEBI" id="CHEBI:57705"/>
    </ligand>
</feature>
<comment type="subcellular location">
    <subcellularLocation>
        <location evidence="10">Cell membrane</location>
        <topology evidence="10">Peripheral membrane protein</topology>
        <orientation evidence="10">Cytoplasmic side</orientation>
    </subcellularLocation>
</comment>